<sequence>MAKRRKARLPGTRTATRIEQRKLLERVKQLKKKPELLLPKCQHPPGECIYPNVRKQLEQAVLPDERGFLGRMFGRRLKDPLALALQASLSLLDAGKAPIMAVARYPTGEVSYVQRGQSIPKERLIGVQNFHHRTWRALAHIAYVQRNDIWLYSLPKRLVCTGHSPGLPPQLWDELRAALPRGWSDSDGEGLTLRCISLDRKVRLPTAGWRRSNRKTILDLLEHQHATDAISDWEVNAVTSLDTLAPPVDCPALKEYLTGRLTDAELWTRLGEWQRERVAEGSEHGVIHGSELLAPKEFSARLSLSGHDARIAHELLEGYAGAVAVDALTLGALASTTWKSVGQQLLAEWGGTPDNREPLEQLRETLAQAKIQDALATLPVLEGLPPLPALADRAVRLLRTGRNEVLLRELATAAEASHPEQALAWAILRYTGSATGREWQFSREVREFADELQPVFESAVDAEGDDYADALHELGRLAGAEF</sequence>
<organism evidence="1">
    <name type="scientific">marine metagenome</name>
    <dbReference type="NCBI Taxonomy" id="408172"/>
    <lineage>
        <taxon>unclassified sequences</taxon>
        <taxon>metagenomes</taxon>
        <taxon>ecological metagenomes</taxon>
    </lineage>
</organism>
<reference evidence="1" key="1">
    <citation type="submission" date="2018-05" db="EMBL/GenBank/DDBJ databases">
        <authorList>
            <person name="Lanie J.A."/>
            <person name="Ng W.-L."/>
            <person name="Kazmierczak K.M."/>
            <person name="Andrzejewski T.M."/>
            <person name="Davidsen T.M."/>
            <person name="Wayne K.J."/>
            <person name="Tettelin H."/>
            <person name="Glass J.I."/>
            <person name="Rusch D."/>
            <person name="Podicherti R."/>
            <person name="Tsui H.-C.T."/>
            <person name="Winkler M.E."/>
        </authorList>
    </citation>
    <scope>NUCLEOTIDE SEQUENCE</scope>
</reference>
<gene>
    <name evidence="1" type="ORF">METZ01_LOCUS4670</name>
</gene>
<protein>
    <submittedName>
        <fullName evidence="1">Uncharacterized protein</fullName>
    </submittedName>
</protein>
<accession>A0A381NB49</accession>
<dbReference type="EMBL" id="UINC01000241">
    <property type="protein sequence ID" value="SUZ51816.1"/>
    <property type="molecule type" value="Genomic_DNA"/>
</dbReference>
<proteinExistence type="predicted"/>
<name>A0A381NB49_9ZZZZ</name>
<evidence type="ECO:0000313" key="1">
    <source>
        <dbReference type="EMBL" id="SUZ51816.1"/>
    </source>
</evidence>
<dbReference type="AlphaFoldDB" id="A0A381NB49"/>